<comment type="caution">
    <text evidence="2">The sequence shown here is derived from an EMBL/GenBank/DDBJ whole genome shotgun (WGS) entry which is preliminary data.</text>
</comment>
<dbReference type="Proteomes" id="UP001596002">
    <property type="component" value="Unassembled WGS sequence"/>
</dbReference>
<organism evidence="2 3">
    <name type="scientific">Effusibacillus consociatus</name>
    <dbReference type="NCBI Taxonomy" id="1117041"/>
    <lineage>
        <taxon>Bacteria</taxon>
        <taxon>Bacillati</taxon>
        <taxon>Bacillota</taxon>
        <taxon>Bacilli</taxon>
        <taxon>Bacillales</taxon>
        <taxon>Alicyclobacillaceae</taxon>
        <taxon>Effusibacillus</taxon>
    </lineage>
</organism>
<name>A0ABV9Q0J8_9BACL</name>
<sequence>MKVKARCVFVLAAAAALTAGCQPLSAWTPALFNKPAVSATSPKTTFDKVLEHTQANPLKGKVLAEMKGLFDPGLLRFAFVTSDGRPIFVYEESNGTVNLAIMAQDGTVKHETFPGYKLQKAVLNQKILYIGFKDSTAIKYNTDSFHYSEVDKSEMEHSRVVLDEFKLPGKEDPVHTQEGYVYTKEGFIFDRKNHEYLLAGQTKKKFYEKADFAYGSYLFELEPRLDQAVNLKAVKAQGDKTVKGKTYGIHLDLPEGYNVKHLDHAIGYDGQLFLFAMGAEEQGKLVIKMFAIPLGSFEEKQ</sequence>
<feature type="signal peptide" evidence="1">
    <location>
        <begin position="1"/>
        <end position="26"/>
    </location>
</feature>
<accession>A0ABV9Q0J8</accession>
<dbReference type="RefSeq" id="WP_380025948.1">
    <property type="nucleotide sequence ID" value="NZ_JBHSHC010000096.1"/>
</dbReference>
<gene>
    <name evidence="2" type="ORF">ACFO8Q_11760</name>
</gene>
<feature type="chain" id="PRO_5047264466" description="Lipoprotein" evidence="1">
    <location>
        <begin position="27"/>
        <end position="301"/>
    </location>
</feature>
<protein>
    <recommendedName>
        <fullName evidence="4">Lipoprotein</fullName>
    </recommendedName>
</protein>
<keyword evidence="3" id="KW-1185">Reference proteome</keyword>
<evidence type="ECO:0000313" key="3">
    <source>
        <dbReference type="Proteomes" id="UP001596002"/>
    </source>
</evidence>
<dbReference type="EMBL" id="JBHSHC010000096">
    <property type="protein sequence ID" value="MFC4768026.1"/>
    <property type="molecule type" value="Genomic_DNA"/>
</dbReference>
<evidence type="ECO:0000313" key="2">
    <source>
        <dbReference type="EMBL" id="MFC4768026.1"/>
    </source>
</evidence>
<evidence type="ECO:0000256" key="1">
    <source>
        <dbReference type="SAM" id="SignalP"/>
    </source>
</evidence>
<proteinExistence type="predicted"/>
<dbReference type="PROSITE" id="PS51257">
    <property type="entry name" value="PROKAR_LIPOPROTEIN"/>
    <property type="match status" value="1"/>
</dbReference>
<evidence type="ECO:0008006" key="4">
    <source>
        <dbReference type="Google" id="ProtNLM"/>
    </source>
</evidence>
<keyword evidence="1" id="KW-0732">Signal</keyword>
<reference evidence="3" key="1">
    <citation type="journal article" date="2019" name="Int. J. Syst. Evol. Microbiol.">
        <title>The Global Catalogue of Microorganisms (GCM) 10K type strain sequencing project: providing services to taxonomists for standard genome sequencing and annotation.</title>
        <authorList>
            <consortium name="The Broad Institute Genomics Platform"/>
            <consortium name="The Broad Institute Genome Sequencing Center for Infectious Disease"/>
            <person name="Wu L."/>
            <person name="Ma J."/>
        </authorList>
    </citation>
    <scope>NUCLEOTIDE SEQUENCE [LARGE SCALE GENOMIC DNA]</scope>
    <source>
        <strain evidence="3">WYCCWR 12678</strain>
    </source>
</reference>